<evidence type="ECO:0000256" key="1">
    <source>
        <dbReference type="ARBA" id="ARBA00004496"/>
    </source>
</evidence>
<dbReference type="HAMAP" id="MF_00113">
    <property type="entry name" value="QueA"/>
    <property type="match status" value="1"/>
</dbReference>
<comment type="catalytic activity">
    <reaction evidence="8 13">
        <text>7-aminomethyl-7-carbaguanosine(34) in tRNA + S-adenosyl-L-methionine = epoxyqueuosine(34) in tRNA + adenine + L-methionine + 2 H(+)</text>
        <dbReference type="Rhea" id="RHEA:32155"/>
        <dbReference type="Rhea" id="RHEA-COMP:10342"/>
        <dbReference type="Rhea" id="RHEA-COMP:18582"/>
        <dbReference type="ChEBI" id="CHEBI:15378"/>
        <dbReference type="ChEBI" id="CHEBI:16708"/>
        <dbReference type="ChEBI" id="CHEBI:57844"/>
        <dbReference type="ChEBI" id="CHEBI:59789"/>
        <dbReference type="ChEBI" id="CHEBI:82833"/>
        <dbReference type="ChEBI" id="CHEBI:194443"/>
        <dbReference type="EC" id="2.4.99.17"/>
    </reaction>
</comment>
<keyword evidence="14" id="KW-0413">Isomerase</keyword>
<evidence type="ECO:0000256" key="12">
    <source>
        <dbReference type="ARBA" id="ARBA00076160"/>
    </source>
</evidence>
<dbReference type="InterPro" id="IPR042119">
    <property type="entry name" value="QueA_dom2"/>
</dbReference>
<evidence type="ECO:0000256" key="3">
    <source>
        <dbReference type="ARBA" id="ARBA00011245"/>
    </source>
</evidence>
<comment type="subunit">
    <text evidence="3 13">Monomer.</text>
</comment>
<dbReference type="RefSeq" id="WP_047264493.1">
    <property type="nucleotide sequence ID" value="NZ_CP004021.1"/>
</dbReference>
<dbReference type="Pfam" id="PF02547">
    <property type="entry name" value="Queuosine_synth"/>
    <property type="match status" value="1"/>
</dbReference>
<dbReference type="EMBL" id="CP004021">
    <property type="protein sequence ID" value="AKK20527.1"/>
    <property type="molecule type" value="Genomic_DNA"/>
</dbReference>
<dbReference type="AlphaFoldDB" id="A0A0G3I9Q7"/>
<comment type="pathway">
    <text evidence="2 13">tRNA modification; tRNA-queuosine biosynthesis.</text>
</comment>
<dbReference type="KEGG" id="lau:G293_04560"/>
<comment type="subcellular location">
    <subcellularLocation>
        <location evidence="1 13">Cytoplasm</location>
    </subcellularLocation>
</comment>
<evidence type="ECO:0000313" key="14">
    <source>
        <dbReference type="EMBL" id="AKK20527.1"/>
    </source>
</evidence>
<comment type="similarity">
    <text evidence="9 13">Belongs to the QueA family.</text>
</comment>
<protein>
    <recommendedName>
        <fullName evidence="11 13">S-adenosylmethionine:tRNA ribosyltransferase-isomerase</fullName>
        <ecNumber evidence="10 13">2.4.99.17</ecNumber>
    </recommendedName>
    <alternativeName>
        <fullName evidence="12 13">Queuosine biosynthesis protein QueA</fullName>
    </alternativeName>
</protein>
<dbReference type="OrthoDB" id="9805933at2"/>
<proteinExistence type="inferred from homology"/>
<dbReference type="InterPro" id="IPR036100">
    <property type="entry name" value="QueA_sf"/>
</dbReference>
<dbReference type="Proteomes" id="UP000035503">
    <property type="component" value="Chromosome"/>
</dbReference>
<dbReference type="GO" id="GO:0008616">
    <property type="term" value="P:tRNA queuosine(34) biosynthetic process"/>
    <property type="evidence" value="ECO:0007669"/>
    <property type="project" value="UniProtKB-UniRule"/>
</dbReference>
<dbReference type="EC" id="2.4.99.17" evidence="10 13"/>
<dbReference type="NCBIfam" id="NF001140">
    <property type="entry name" value="PRK00147.1"/>
    <property type="match status" value="1"/>
</dbReference>
<evidence type="ECO:0000256" key="5">
    <source>
        <dbReference type="ARBA" id="ARBA00022679"/>
    </source>
</evidence>
<name>A0A0G3I9Q7_LIBAF</name>
<reference evidence="14 15" key="1">
    <citation type="journal article" date="2015" name="Genome Announc.">
        <title>Complete Genome Sequence of 'Candidatus Liberibacter africanus,' a Bacterium Associated with Citrus Huanglongbing.</title>
        <authorList>
            <person name="Lin H."/>
            <person name="Pietersen G."/>
            <person name="Han C."/>
            <person name="Read D.A."/>
            <person name="Lou B."/>
            <person name="Gupta G."/>
            <person name="Civerolo E.L."/>
        </authorList>
    </citation>
    <scope>NUCLEOTIDE SEQUENCE [LARGE SCALE GENOMIC DNA]</scope>
    <source>
        <strain evidence="14 15">PTSAPSY</strain>
    </source>
</reference>
<evidence type="ECO:0000256" key="9">
    <source>
        <dbReference type="ARBA" id="ARBA00061210"/>
    </source>
</evidence>
<dbReference type="Gene3D" id="3.40.1780.10">
    <property type="entry name" value="QueA-like"/>
    <property type="match status" value="1"/>
</dbReference>
<dbReference type="GO" id="GO:0051075">
    <property type="term" value="F:S-adenosylmethionine:tRNA ribosyltransferase-isomerase activity"/>
    <property type="evidence" value="ECO:0007669"/>
    <property type="project" value="UniProtKB-EC"/>
</dbReference>
<evidence type="ECO:0000256" key="2">
    <source>
        <dbReference type="ARBA" id="ARBA00004691"/>
    </source>
</evidence>
<evidence type="ECO:0000256" key="4">
    <source>
        <dbReference type="ARBA" id="ARBA00022490"/>
    </source>
</evidence>
<evidence type="ECO:0000256" key="10">
    <source>
        <dbReference type="ARBA" id="ARBA00066503"/>
    </source>
</evidence>
<dbReference type="FunFam" id="3.40.1780.10:FF:000001">
    <property type="entry name" value="S-adenosylmethionine:tRNA ribosyltransferase-isomerase"/>
    <property type="match status" value="1"/>
</dbReference>
<keyword evidence="7 13" id="KW-0671">Queuosine biosynthesis</keyword>
<dbReference type="NCBIfam" id="TIGR00113">
    <property type="entry name" value="queA"/>
    <property type="match status" value="1"/>
</dbReference>
<evidence type="ECO:0000256" key="13">
    <source>
        <dbReference type="HAMAP-Rule" id="MF_00113"/>
    </source>
</evidence>
<evidence type="ECO:0000313" key="15">
    <source>
        <dbReference type="Proteomes" id="UP000035503"/>
    </source>
</evidence>
<evidence type="ECO:0000256" key="7">
    <source>
        <dbReference type="ARBA" id="ARBA00022785"/>
    </source>
</evidence>
<sequence length="360" mass="40046">MMVKEFDFNLPSSRIALRPASPRDSARLMVVQPNLSGISMISDHLVSDLPYFLNSNDAIVFNNTKVITAQLSGIRLHHINNKETPISCTLHMRFSSNSWSAYARPGKAIRTGDIILFFSQDRQYRLEATVAEKWDTGEILLTFPLSDMVLERQISLVGTIPLPPYIARKRPIDARDYVDYQTTYAKIQGSVAAPTAGLHFTSNLLSRIISIGVEVHFITLHVGAGTFMPVKVEDTDDHNMHSEIGVIDIATAKALNSVKSRGGRIVAVGTTSLRLLETATTEDGIIMPWSGSTNIFITPGYCFRAVDVLMSNFHLPKSTLLMLVSAFCGIEETKKIYQHAISHSYRFYSYGDASLLFPKR</sequence>
<dbReference type="PANTHER" id="PTHR30307:SF0">
    <property type="entry name" value="S-ADENOSYLMETHIONINE:TRNA RIBOSYLTRANSFERASE-ISOMERASE"/>
    <property type="match status" value="1"/>
</dbReference>
<keyword evidence="5 13" id="KW-0808">Transferase</keyword>
<dbReference type="GO" id="GO:0005737">
    <property type="term" value="C:cytoplasm"/>
    <property type="evidence" value="ECO:0007669"/>
    <property type="project" value="UniProtKB-SubCell"/>
</dbReference>
<dbReference type="PANTHER" id="PTHR30307">
    <property type="entry name" value="S-ADENOSYLMETHIONINE:TRNA RIBOSYLTRANSFERASE-ISOMERASE"/>
    <property type="match status" value="1"/>
</dbReference>
<evidence type="ECO:0000256" key="6">
    <source>
        <dbReference type="ARBA" id="ARBA00022691"/>
    </source>
</evidence>
<dbReference type="STRING" id="1277257.G293_04560"/>
<evidence type="ECO:0000256" key="8">
    <source>
        <dbReference type="ARBA" id="ARBA00052751"/>
    </source>
</evidence>
<comment type="function">
    <text evidence="13">Transfers and isomerizes the ribose moiety from AdoMet to the 7-aminomethyl group of 7-deazaguanine (preQ1-tRNA) to give epoxyqueuosine (oQ-tRNA).</text>
</comment>
<evidence type="ECO:0000256" key="11">
    <source>
        <dbReference type="ARBA" id="ARBA00069325"/>
    </source>
</evidence>
<keyword evidence="6 13" id="KW-0949">S-adenosyl-L-methionine</keyword>
<keyword evidence="4 13" id="KW-0963">Cytoplasm</keyword>
<dbReference type="Gene3D" id="2.40.10.240">
    <property type="entry name" value="QueA-like"/>
    <property type="match status" value="1"/>
</dbReference>
<dbReference type="UniPathway" id="UPA00392"/>
<accession>A0A0G3I9Q7</accession>
<organism evidence="14 15">
    <name type="scientific">Candidatus Liberibacter africanus PTSAPSY</name>
    <dbReference type="NCBI Taxonomy" id="1277257"/>
    <lineage>
        <taxon>Bacteria</taxon>
        <taxon>Pseudomonadati</taxon>
        <taxon>Pseudomonadota</taxon>
        <taxon>Alphaproteobacteria</taxon>
        <taxon>Hyphomicrobiales</taxon>
        <taxon>Rhizobiaceae</taxon>
        <taxon>Liberibacter</taxon>
    </lineage>
</organism>
<dbReference type="InterPro" id="IPR042118">
    <property type="entry name" value="QueA_dom1"/>
</dbReference>
<dbReference type="PATRIC" id="fig|1277257.4.peg.987"/>
<dbReference type="InterPro" id="IPR003699">
    <property type="entry name" value="QueA"/>
</dbReference>
<gene>
    <name evidence="13" type="primary">queA</name>
    <name evidence="14" type="ORF">G293_04560</name>
</gene>
<keyword evidence="15" id="KW-1185">Reference proteome</keyword>
<dbReference type="SUPFAM" id="SSF111337">
    <property type="entry name" value="QueA-like"/>
    <property type="match status" value="1"/>
</dbReference>